<keyword evidence="1" id="KW-0732">Signal</keyword>
<dbReference type="InterPro" id="IPR010281">
    <property type="entry name" value="DUF885"/>
</dbReference>
<organism evidence="2 3">
    <name type="scientific">Microbulbifer taiwanensis</name>
    <dbReference type="NCBI Taxonomy" id="986746"/>
    <lineage>
        <taxon>Bacteria</taxon>
        <taxon>Pseudomonadati</taxon>
        <taxon>Pseudomonadota</taxon>
        <taxon>Gammaproteobacteria</taxon>
        <taxon>Cellvibrionales</taxon>
        <taxon>Microbulbiferaceae</taxon>
        <taxon>Microbulbifer</taxon>
    </lineage>
</organism>
<dbReference type="Pfam" id="PF05960">
    <property type="entry name" value="DUF885"/>
    <property type="match status" value="1"/>
</dbReference>
<dbReference type="Proteomes" id="UP001596425">
    <property type="component" value="Unassembled WGS sequence"/>
</dbReference>
<feature type="signal peptide" evidence="1">
    <location>
        <begin position="1"/>
        <end position="25"/>
    </location>
</feature>
<dbReference type="RefSeq" id="WP_193190312.1">
    <property type="nucleotide sequence ID" value="NZ_JACZFR010000012.1"/>
</dbReference>
<evidence type="ECO:0000313" key="3">
    <source>
        <dbReference type="Proteomes" id="UP001596425"/>
    </source>
</evidence>
<protein>
    <submittedName>
        <fullName evidence="2">DUF885 domain-containing protein</fullName>
    </submittedName>
</protein>
<gene>
    <name evidence="2" type="ORF">ACFQBM_11815</name>
</gene>
<keyword evidence="3" id="KW-1185">Reference proteome</keyword>
<feature type="chain" id="PRO_5045850393" evidence="1">
    <location>
        <begin position="26"/>
        <end position="590"/>
    </location>
</feature>
<sequence length="590" mass="67081">MALRPHTFLSTIFALLWLLASQAHAATAKEQLQSIIDDHWQYSLKEDPITAGRMGVPDYNDRLPGVSPKDRARRLKTEQEFLARLKQIDAEQLSESERVNRDLLTWVLENSVESNQLFLDRIPFNTFYSFWAAALEANDGLAMTKAKDYEDYIARIQDFGRYFDENIANMRKGIKDGFVLPKIVVEGVAPTVRAQVKDDPKQSKLYEPFANMPDSISEKQQQRLRARGQRAIKASAIPAFARVADFLEGDYMKAATDSLAAEDLPGGKDYYRHAINTYVTLDMDPAEIHKIGLSEVKRIRAEMDELIKESGFDGNFEEFTEFLRTDPQFYAKTPVDLLKEASFIAKKVDYQLPQFFGTLPRLPYGVVPVPDEIAPNYTTASYNPAAIGGTRGGAYWVNTHALDQRPLYELPALTLHEAVPGHHLQGALSLELENVPDFRRNLYLSAFGEGWALYSERLGKEMEDIYTTPYENFGRLSYEMWRAARLVIDTGIHSQGWTRQQALDFLADNTSLSQANVRAEVDRYISWPGQALSYKMGEIKIRELRAKAEKALGDKFDLREFHDAVLANGALPMEMLEVQMERYIAKSKEN</sequence>
<comment type="caution">
    <text evidence="2">The sequence shown here is derived from an EMBL/GenBank/DDBJ whole genome shotgun (WGS) entry which is preliminary data.</text>
</comment>
<dbReference type="EMBL" id="JBHSVR010000001">
    <property type="protein sequence ID" value="MFC6633978.1"/>
    <property type="molecule type" value="Genomic_DNA"/>
</dbReference>
<dbReference type="PANTHER" id="PTHR33361:SF2">
    <property type="entry name" value="DUF885 DOMAIN-CONTAINING PROTEIN"/>
    <property type="match status" value="1"/>
</dbReference>
<reference evidence="3" key="1">
    <citation type="journal article" date="2019" name="Int. J. Syst. Evol. Microbiol.">
        <title>The Global Catalogue of Microorganisms (GCM) 10K type strain sequencing project: providing services to taxonomists for standard genome sequencing and annotation.</title>
        <authorList>
            <consortium name="The Broad Institute Genomics Platform"/>
            <consortium name="The Broad Institute Genome Sequencing Center for Infectious Disease"/>
            <person name="Wu L."/>
            <person name="Ma J."/>
        </authorList>
    </citation>
    <scope>NUCLEOTIDE SEQUENCE [LARGE SCALE GENOMIC DNA]</scope>
    <source>
        <strain evidence="3">CGMCC 1.13718</strain>
    </source>
</reference>
<evidence type="ECO:0000256" key="1">
    <source>
        <dbReference type="SAM" id="SignalP"/>
    </source>
</evidence>
<proteinExistence type="predicted"/>
<name>A0ABW1YMI2_9GAMM</name>
<dbReference type="PANTHER" id="PTHR33361">
    <property type="entry name" value="GLR0591 PROTEIN"/>
    <property type="match status" value="1"/>
</dbReference>
<accession>A0ABW1YMI2</accession>
<evidence type="ECO:0000313" key="2">
    <source>
        <dbReference type="EMBL" id="MFC6633978.1"/>
    </source>
</evidence>